<dbReference type="Gene3D" id="1.10.10.10">
    <property type="entry name" value="Winged helix-like DNA-binding domain superfamily/Winged helix DNA-binding domain"/>
    <property type="match status" value="1"/>
</dbReference>
<evidence type="ECO:0000259" key="4">
    <source>
        <dbReference type="PROSITE" id="PS51118"/>
    </source>
</evidence>
<evidence type="ECO:0000256" key="2">
    <source>
        <dbReference type="ARBA" id="ARBA00023125"/>
    </source>
</evidence>
<feature type="domain" description="HTH hxlR-type" evidence="4">
    <location>
        <begin position="5"/>
        <end position="104"/>
    </location>
</feature>
<evidence type="ECO:0000256" key="1">
    <source>
        <dbReference type="ARBA" id="ARBA00023015"/>
    </source>
</evidence>
<keyword evidence="1" id="KW-0805">Transcription regulation</keyword>
<dbReference type="Pfam" id="PF01638">
    <property type="entry name" value="HxlR"/>
    <property type="match status" value="1"/>
</dbReference>
<dbReference type="GO" id="GO:0003677">
    <property type="term" value="F:DNA binding"/>
    <property type="evidence" value="ECO:0007669"/>
    <property type="project" value="UniProtKB-KW"/>
</dbReference>
<evidence type="ECO:0000313" key="5">
    <source>
        <dbReference type="EMBL" id="KLN60759.1"/>
    </source>
</evidence>
<dbReference type="AlphaFoldDB" id="A0A0H2MDZ0"/>
<dbReference type="STRING" id="1489064.WH96_09745"/>
<gene>
    <name evidence="5" type="ORF">WH96_09745</name>
</gene>
<dbReference type="OrthoDB" id="9782219at2"/>
<dbReference type="SUPFAM" id="SSF46785">
    <property type="entry name" value="Winged helix' DNA-binding domain"/>
    <property type="match status" value="1"/>
</dbReference>
<dbReference type="InterPro" id="IPR036390">
    <property type="entry name" value="WH_DNA-bd_sf"/>
</dbReference>
<dbReference type="PANTHER" id="PTHR33204">
    <property type="entry name" value="TRANSCRIPTIONAL REGULATOR, MARR FAMILY"/>
    <property type="match status" value="1"/>
</dbReference>
<dbReference type="Proteomes" id="UP000035444">
    <property type="component" value="Unassembled WGS sequence"/>
</dbReference>
<keyword evidence="6" id="KW-1185">Reference proteome</keyword>
<evidence type="ECO:0000256" key="3">
    <source>
        <dbReference type="ARBA" id="ARBA00023163"/>
    </source>
</evidence>
<dbReference type="PROSITE" id="PS51118">
    <property type="entry name" value="HTH_HXLR"/>
    <property type="match status" value="1"/>
</dbReference>
<accession>A0A0H2MDZ0</accession>
<name>A0A0H2MDZ0_9PROT</name>
<organism evidence="5 6">
    <name type="scientific">Kiloniella spongiae</name>
    <dbReference type="NCBI Taxonomy" id="1489064"/>
    <lineage>
        <taxon>Bacteria</taxon>
        <taxon>Pseudomonadati</taxon>
        <taxon>Pseudomonadota</taxon>
        <taxon>Alphaproteobacteria</taxon>
        <taxon>Rhodospirillales</taxon>
        <taxon>Kiloniellaceae</taxon>
        <taxon>Kiloniella</taxon>
    </lineage>
</organism>
<dbReference type="PATRIC" id="fig|1489064.4.peg.3236"/>
<dbReference type="RefSeq" id="WP_047763973.1">
    <property type="nucleotide sequence ID" value="NZ_LAQL01000006.1"/>
</dbReference>
<keyword evidence="2" id="KW-0238">DNA-binding</keyword>
<dbReference type="InterPro" id="IPR002577">
    <property type="entry name" value="HTH_HxlR"/>
</dbReference>
<comment type="caution">
    <text evidence="5">The sequence shown here is derived from an EMBL/GenBank/DDBJ whole genome shotgun (WGS) entry which is preliminary data.</text>
</comment>
<reference evidence="5 6" key="1">
    <citation type="submission" date="2015-03" db="EMBL/GenBank/DDBJ databases">
        <title>Genome Sequence of Kiloniella spongiae MEBiC09566, isolated from a marine sponge.</title>
        <authorList>
            <person name="Shao Z."/>
            <person name="Wang L."/>
            <person name="Li X."/>
        </authorList>
    </citation>
    <scope>NUCLEOTIDE SEQUENCE [LARGE SCALE GENOMIC DNA]</scope>
    <source>
        <strain evidence="5 6">MEBiC09566</strain>
    </source>
</reference>
<evidence type="ECO:0000313" key="6">
    <source>
        <dbReference type="Proteomes" id="UP000035444"/>
    </source>
</evidence>
<dbReference type="EMBL" id="LAQL01000006">
    <property type="protein sequence ID" value="KLN60759.1"/>
    <property type="molecule type" value="Genomic_DNA"/>
</dbReference>
<dbReference type="PANTHER" id="PTHR33204:SF37">
    <property type="entry name" value="HTH-TYPE TRANSCRIPTIONAL REGULATOR YODB"/>
    <property type="match status" value="1"/>
</dbReference>
<sequence>MRSTCPISQTLEILGDRWTLLIIRDLMFFGKSQYKELLSSPEKISTNILADRLKRLEQSGIIEKTSYQDNPPRYEYHLTQKGQGLRPLMREVTTWGMEHIENTEIPLDALNKETSKNEPPA</sequence>
<protein>
    <recommendedName>
        <fullName evidence="4">HTH hxlR-type domain-containing protein</fullName>
    </recommendedName>
</protein>
<keyword evidence="3" id="KW-0804">Transcription</keyword>
<proteinExistence type="predicted"/>
<dbReference type="InterPro" id="IPR036388">
    <property type="entry name" value="WH-like_DNA-bd_sf"/>
</dbReference>